<evidence type="ECO:0000256" key="2">
    <source>
        <dbReference type="SAM" id="Phobius"/>
    </source>
</evidence>
<gene>
    <name evidence="3" type="ORF">QVD17_14520</name>
</gene>
<evidence type="ECO:0000256" key="1">
    <source>
        <dbReference type="SAM" id="MobiDB-lite"/>
    </source>
</evidence>
<dbReference type="Proteomes" id="UP001229421">
    <property type="component" value="Unassembled WGS sequence"/>
</dbReference>
<keyword evidence="4" id="KW-1185">Reference proteome</keyword>
<dbReference type="EMBL" id="JAUHHV010000003">
    <property type="protein sequence ID" value="KAK1431220.1"/>
    <property type="molecule type" value="Genomic_DNA"/>
</dbReference>
<evidence type="ECO:0000313" key="3">
    <source>
        <dbReference type="EMBL" id="KAK1431220.1"/>
    </source>
</evidence>
<feature type="transmembrane region" description="Helical" evidence="2">
    <location>
        <begin position="72"/>
        <end position="93"/>
    </location>
</feature>
<keyword evidence="2" id="KW-0472">Membrane</keyword>
<feature type="compositionally biased region" description="Basic and acidic residues" evidence="1">
    <location>
        <begin position="12"/>
        <end position="23"/>
    </location>
</feature>
<protein>
    <submittedName>
        <fullName evidence="3">Uncharacterized protein</fullName>
    </submittedName>
</protein>
<accession>A0AAD8NWV1</accession>
<organism evidence="3 4">
    <name type="scientific">Tagetes erecta</name>
    <name type="common">African marigold</name>
    <dbReference type="NCBI Taxonomy" id="13708"/>
    <lineage>
        <taxon>Eukaryota</taxon>
        <taxon>Viridiplantae</taxon>
        <taxon>Streptophyta</taxon>
        <taxon>Embryophyta</taxon>
        <taxon>Tracheophyta</taxon>
        <taxon>Spermatophyta</taxon>
        <taxon>Magnoliopsida</taxon>
        <taxon>eudicotyledons</taxon>
        <taxon>Gunneridae</taxon>
        <taxon>Pentapetalae</taxon>
        <taxon>asterids</taxon>
        <taxon>campanulids</taxon>
        <taxon>Asterales</taxon>
        <taxon>Asteraceae</taxon>
        <taxon>Asteroideae</taxon>
        <taxon>Heliantheae alliance</taxon>
        <taxon>Tageteae</taxon>
        <taxon>Tagetes</taxon>
    </lineage>
</organism>
<name>A0AAD8NWV1_TARER</name>
<evidence type="ECO:0000313" key="4">
    <source>
        <dbReference type="Proteomes" id="UP001229421"/>
    </source>
</evidence>
<proteinExistence type="predicted"/>
<dbReference type="AlphaFoldDB" id="A0AAD8NWV1"/>
<keyword evidence="2" id="KW-1133">Transmembrane helix</keyword>
<comment type="caution">
    <text evidence="3">The sequence shown here is derived from an EMBL/GenBank/DDBJ whole genome shotgun (WGS) entry which is preliminary data.</text>
</comment>
<sequence length="123" mass="14256">MHPQNIPSSMEDCGKNKPAERQTKPNQIKTHSKSKEQSEMVRKRIGISPETKVRDENIYGMKQMKSGKTNDVFMSLFSIIIIILLLLLLLLYVHPNLLFFSCLNGRQIYHLFQSLQNPQFPKP</sequence>
<keyword evidence="2" id="KW-0812">Transmembrane</keyword>
<reference evidence="3" key="1">
    <citation type="journal article" date="2023" name="bioRxiv">
        <title>Improved chromosome-level genome assembly for marigold (Tagetes erecta).</title>
        <authorList>
            <person name="Jiang F."/>
            <person name="Yuan L."/>
            <person name="Wang S."/>
            <person name="Wang H."/>
            <person name="Xu D."/>
            <person name="Wang A."/>
            <person name="Fan W."/>
        </authorList>
    </citation>
    <scope>NUCLEOTIDE SEQUENCE</scope>
    <source>
        <strain evidence="3">WSJ</strain>
        <tissue evidence="3">Leaf</tissue>
    </source>
</reference>
<feature type="region of interest" description="Disordered" evidence="1">
    <location>
        <begin position="1"/>
        <end position="41"/>
    </location>
</feature>